<organism evidence="1 2">
    <name type="scientific">Gigaspora margarita</name>
    <dbReference type="NCBI Taxonomy" id="4874"/>
    <lineage>
        <taxon>Eukaryota</taxon>
        <taxon>Fungi</taxon>
        <taxon>Fungi incertae sedis</taxon>
        <taxon>Mucoromycota</taxon>
        <taxon>Glomeromycotina</taxon>
        <taxon>Glomeromycetes</taxon>
        <taxon>Diversisporales</taxon>
        <taxon>Gigasporaceae</taxon>
        <taxon>Gigaspora</taxon>
    </lineage>
</organism>
<name>A0ABM8W2Q2_GIGMA</name>
<sequence length="335" mass="38160">MPSHTTLIVIIITKENTNSLAHGFVKYQLAENDFKIIYWRYFYPFNKPQVKFMIGDIILFAGKFVIKNLEQHITVSYANVIAAGNPNHEFEANKIPISVPHCMFHITISYEPKECRESMYFEARCYQYNLHTNSKNVYMKLRIFYSTNALQFSYLCANSSIRMGRSFIVSGFVSCITSDFVIFEVTNVDFMASNVNVVQNAQLSITSNISERRSDIDMIVEDTDSNILWAVKRPCRLIPRLLKQSSGLFAVMNEAAAPSQDPALSTNISANTVRIQKNKNKLSDLALNILELSTVNSAQNCQVQVKDAPEDDDEFEILEETVVEEVSKKIEIEKL</sequence>
<evidence type="ECO:0000313" key="2">
    <source>
        <dbReference type="Proteomes" id="UP000789901"/>
    </source>
</evidence>
<accession>A0ABM8W2Q2</accession>
<dbReference type="EMBL" id="CAJVQB010000838">
    <property type="protein sequence ID" value="CAG8509453.1"/>
    <property type="molecule type" value="Genomic_DNA"/>
</dbReference>
<evidence type="ECO:0000313" key="1">
    <source>
        <dbReference type="EMBL" id="CAG8509453.1"/>
    </source>
</evidence>
<proteinExistence type="predicted"/>
<comment type="caution">
    <text evidence="1">The sequence shown here is derived from an EMBL/GenBank/DDBJ whole genome shotgun (WGS) entry which is preliminary data.</text>
</comment>
<reference evidence="1 2" key="1">
    <citation type="submission" date="2021-06" db="EMBL/GenBank/DDBJ databases">
        <authorList>
            <person name="Kallberg Y."/>
            <person name="Tangrot J."/>
            <person name="Rosling A."/>
        </authorList>
    </citation>
    <scope>NUCLEOTIDE SEQUENCE [LARGE SCALE GENOMIC DNA]</scope>
    <source>
        <strain evidence="1 2">120-4 pot B 10/14</strain>
    </source>
</reference>
<gene>
    <name evidence="1" type="ORF">GMARGA_LOCUS2607</name>
</gene>
<dbReference type="Proteomes" id="UP000789901">
    <property type="component" value="Unassembled WGS sequence"/>
</dbReference>
<protein>
    <submittedName>
        <fullName evidence="1">8061_t:CDS:1</fullName>
    </submittedName>
</protein>
<keyword evidence="2" id="KW-1185">Reference proteome</keyword>